<dbReference type="STRING" id="1987383.A5844_001334"/>
<dbReference type="PANTHER" id="PTHR43877:SF2">
    <property type="entry name" value="AMINOALKYLPHOSPHONATE N-ACETYLTRANSFERASE-RELATED"/>
    <property type="match status" value="1"/>
</dbReference>
<evidence type="ECO:0000313" key="5">
    <source>
        <dbReference type="Proteomes" id="UP000194933"/>
    </source>
</evidence>
<evidence type="ECO:0000256" key="1">
    <source>
        <dbReference type="ARBA" id="ARBA00022679"/>
    </source>
</evidence>
<dbReference type="SUPFAM" id="SSF55729">
    <property type="entry name" value="Acyl-CoA N-acyltransferases (Nat)"/>
    <property type="match status" value="1"/>
</dbReference>
<dbReference type="InterPro" id="IPR016181">
    <property type="entry name" value="Acyl_CoA_acyltransferase"/>
</dbReference>
<keyword evidence="5" id="KW-1185">Reference proteome</keyword>
<feature type="domain" description="N-acetyltransferase" evidence="3">
    <location>
        <begin position="4"/>
        <end position="174"/>
    </location>
</feature>
<reference evidence="4 5" key="1">
    <citation type="submission" date="2017-05" db="EMBL/GenBank/DDBJ databases">
        <title>The Genome Sequence of Enterococcus sp. 10A9_DIV0425.</title>
        <authorList>
            <consortium name="The Broad Institute Genomics Platform"/>
            <consortium name="The Broad Institute Genomic Center for Infectious Diseases"/>
            <person name="Earl A."/>
            <person name="Manson A."/>
            <person name="Schwartman J."/>
            <person name="Gilmore M."/>
            <person name="Abouelleil A."/>
            <person name="Cao P."/>
            <person name="Chapman S."/>
            <person name="Cusick C."/>
            <person name="Shea T."/>
            <person name="Young S."/>
            <person name="Neafsey D."/>
            <person name="Nusbaum C."/>
            <person name="Birren B."/>
        </authorList>
    </citation>
    <scope>NUCLEOTIDE SEQUENCE [LARGE SCALE GENOMIC DNA]</scope>
    <source>
        <strain evidence="4 5">10A9_DIV0425</strain>
    </source>
</reference>
<dbReference type="AlphaFoldDB" id="A0A242K0M2"/>
<evidence type="ECO:0000259" key="3">
    <source>
        <dbReference type="PROSITE" id="PS51186"/>
    </source>
</evidence>
<evidence type="ECO:0000256" key="2">
    <source>
        <dbReference type="ARBA" id="ARBA00023315"/>
    </source>
</evidence>
<keyword evidence="1" id="KW-0808">Transferase</keyword>
<dbReference type="InterPro" id="IPR050832">
    <property type="entry name" value="Bact_Acetyltransf"/>
</dbReference>
<dbReference type="GO" id="GO:0016747">
    <property type="term" value="F:acyltransferase activity, transferring groups other than amino-acyl groups"/>
    <property type="evidence" value="ECO:0007669"/>
    <property type="project" value="InterPro"/>
</dbReference>
<dbReference type="Proteomes" id="UP000194933">
    <property type="component" value="Unassembled WGS sequence"/>
</dbReference>
<keyword evidence="2" id="KW-0012">Acyltransferase</keyword>
<dbReference type="PANTHER" id="PTHR43877">
    <property type="entry name" value="AMINOALKYLPHOSPHONATE N-ACETYLTRANSFERASE-RELATED-RELATED"/>
    <property type="match status" value="1"/>
</dbReference>
<proteinExistence type="predicted"/>
<protein>
    <recommendedName>
        <fullName evidence="3">N-acetyltransferase domain-containing protein</fullName>
    </recommendedName>
</protein>
<dbReference type="InterPro" id="IPR000182">
    <property type="entry name" value="GNAT_dom"/>
</dbReference>
<organism evidence="4 5">
    <name type="scientific">Candidatus Enterococcus wittei</name>
    <dbReference type="NCBI Taxonomy" id="1987383"/>
    <lineage>
        <taxon>Bacteria</taxon>
        <taxon>Bacillati</taxon>
        <taxon>Bacillota</taxon>
        <taxon>Bacilli</taxon>
        <taxon>Lactobacillales</taxon>
        <taxon>Enterococcaceae</taxon>
        <taxon>Enterococcus</taxon>
    </lineage>
</organism>
<accession>A0A242K0M2</accession>
<comment type="caution">
    <text evidence="4">The sequence shown here is derived from an EMBL/GenBank/DDBJ whole genome shotgun (WGS) entry which is preliminary data.</text>
</comment>
<gene>
    <name evidence="4" type="ORF">A5844_001334</name>
</gene>
<dbReference type="EMBL" id="NGMO01000002">
    <property type="protein sequence ID" value="OTP11200.1"/>
    <property type="molecule type" value="Genomic_DNA"/>
</dbReference>
<dbReference type="Pfam" id="PF00583">
    <property type="entry name" value="Acetyltransf_1"/>
    <property type="match status" value="1"/>
</dbReference>
<evidence type="ECO:0000313" key="4">
    <source>
        <dbReference type="EMBL" id="OTP11200.1"/>
    </source>
</evidence>
<name>A0A242K0M2_9ENTE</name>
<dbReference type="Gene3D" id="3.40.630.30">
    <property type="match status" value="1"/>
</dbReference>
<sequence>MGKLVIKSIEPSEVELLQAVSIETYTDTFGPYNTKKHMEAYLSQAYELNRLRHELTHPESDFFWAIYEDQVAGYLKLNTGTAQSEEMPDTFLEVERIYVRPLFKAKGIGTQLMEWALQQAKEKKKQATWLGVWEHNQPAQNFYRKHGFIRQGEHIFYMGDDAQTDHILVKNLYEVK</sequence>
<dbReference type="RefSeq" id="WP_086284436.1">
    <property type="nucleotide sequence ID" value="NZ_NGMO01000002.1"/>
</dbReference>
<dbReference type="PROSITE" id="PS51186">
    <property type="entry name" value="GNAT"/>
    <property type="match status" value="1"/>
</dbReference>
<dbReference type="CDD" id="cd04301">
    <property type="entry name" value="NAT_SF"/>
    <property type="match status" value="1"/>
</dbReference>